<gene>
    <name evidence="3" type="ORF">MANES_12G158100v8</name>
</gene>
<evidence type="ECO:0000313" key="3">
    <source>
        <dbReference type="EMBL" id="OAY36126.1"/>
    </source>
</evidence>
<evidence type="ECO:0000256" key="2">
    <source>
        <dbReference type="SAM" id="Phobius"/>
    </source>
</evidence>
<evidence type="ECO:0000256" key="1">
    <source>
        <dbReference type="SAM" id="MobiDB-lite"/>
    </source>
</evidence>
<feature type="region of interest" description="Disordered" evidence="1">
    <location>
        <begin position="155"/>
        <end position="177"/>
    </location>
</feature>
<feature type="region of interest" description="Disordered" evidence="1">
    <location>
        <begin position="99"/>
        <end position="125"/>
    </location>
</feature>
<dbReference type="PANTHER" id="PTHR34964">
    <property type="entry name" value="MEMBRANE LIPOPROTEIN-RELATED"/>
    <property type="match status" value="1"/>
</dbReference>
<keyword evidence="2" id="KW-1133">Transmembrane helix</keyword>
<keyword evidence="2" id="KW-0472">Membrane</keyword>
<sequence length="177" mass="18944">MPVADPTSGPLFIWLVSCFLFTCITAGGIFLLLYLVLPQNEATSWLPIAGVTLVCLPWIFWFITCFYRIVSRALGVRMVLGGGSNSGGNARARSNVLNTSASVASREPETADSPLESAAQEGDGRHVQFGEALVLGEGDDEHEKNANLRSLSTSISSNNLSIDPHKSEMPLTSDKAS</sequence>
<name>A0A2C9UWW2_MANES</name>
<proteinExistence type="predicted"/>
<evidence type="ECO:0000313" key="4">
    <source>
        <dbReference type="Proteomes" id="UP000091857"/>
    </source>
</evidence>
<dbReference type="Gramene" id="Manes.12G158100.1.v8.1">
    <property type="protein sequence ID" value="Manes.12G158100.1.v8.1.CDS.1"/>
    <property type="gene ID" value="Manes.12G158100.v8.1"/>
</dbReference>
<feature type="transmembrane region" description="Helical" evidence="2">
    <location>
        <begin position="12"/>
        <end position="36"/>
    </location>
</feature>
<reference evidence="4" key="1">
    <citation type="journal article" date="2016" name="Nat. Biotechnol.">
        <title>Sequencing wild and cultivated cassava and related species reveals extensive interspecific hybridization and genetic diversity.</title>
        <authorList>
            <person name="Bredeson J.V."/>
            <person name="Lyons J.B."/>
            <person name="Prochnik S.E."/>
            <person name="Wu G.A."/>
            <person name="Ha C.M."/>
            <person name="Edsinger-Gonzales E."/>
            <person name="Grimwood J."/>
            <person name="Schmutz J."/>
            <person name="Rabbi I.Y."/>
            <person name="Egesi C."/>
            <person name="Nauluvula P."/>
            <person name="Lebot V."/>
            <person name="Ndunguru J."/>
            <person name="Mkamilo G."/>
            <person name="Bart R.S."/>
            <person name="Setter T.L."/>
            <person name="Gleadow R.M."/>
            <person name="Kulakow P."/>
            <person name="Ferguson M.E."/>
            <person name="Rounsley S."/>
            <person name="Rokhsar D.S."/>
        </authorList>
    </citation>
    <scope>NUCLEOTIDE SEQUENCE [LARGE SCALE GENOMIC DNA]</scope>
    <source>
        <strain evidence="4">cv. AM560-2</strain>
    </source>
</reference>
<feature type="transmembrane region" description="Helical" evidence="2">
    <location>
        <begin position="48"/>
        <end position="70"/>
    </location>
</feature>
<comment type="caution">
    <text evidence="3">The sequence shown here is derived from an EMBL/GenBank/DDBJ whole genome shotgun (WGS) entry which is preliminary data.</text>
</comment>
<dbReference type="EMBL" id="CM004398">
    <property type="protein sequence ID" value="OAY36126.1"/>
    <property type="molecule type" value="Genomic_DNA"/>
</dbReference>
<keyword evidence="4" id="KW-1185">Reference proteome</keyword>
<dbReference type="PANTHER" id="PTHR34964:SF1">
    <property type="entry name" value="MEMBRANE LIPOPROTEIN"/>
    <property type="match status" value="1"/>
</dbReference>
<dbReference type="AlphaFoldDB" id="A0A2C9UWW2"/>
<accession>A0A2C9UWW2</accession>
<protein>
    <submittedName>
        <fullName evidence="3">Uncharacterized protein</fullName>
    </submittedName>
</protein>
<dbReference type="Proteomes" id="UP000091857">
    <property type="component" value="Chromosome 12"/>
</dbReference>
<keyword evidence="2" id="KW-0812">Transmembrane</keyword>
<dbReference type="OMA" id="TIDMENH"/>
<dbReference type="OrthoDB" id="784693at2759"/>
<organism evidence="3 4">
    <name type="scientific">Manihot esculenta</name>
    <name type="common">Cassava</name>
    <name type="synonym">Jatropha manihot</name>
    <dbReference type="NCBI Taxonomy" id="3983"/>
    <lineage>
        <taxon>Eukaryota</taxon>
        <taxon>Viridiplantae</taxon>
        <taxon>Streptophyta</taxon>
        <taxon>Embryophyta</taxon>
        <taxon>Tracheophyta</taxon>
        <taxon>Spermatophyta</taxon>
        <taxon>Magnoliopsida</taxon>
        <taxon>eudicotyledons</taxon>
        <taxon>Gunneridae</taxon>
        <taxon>Pentapetalae</taxon>
        <taxon>rosids</taxon>
        <taxon>fabids</taxon>
        <taxon>Malpighiales</taxon>
        <taxon>Euphorbiaceae</taxon>
        <taxon>Crotonoideae</taxon>
        <taxon>Manihoteae</taxon>
        <taxon>Manihot</taxon>
    </lineage>
</organism>